<reference evidence="2" key="1">
    <citation type="submission" date="2022-07" db="EMBL/GenBank/DDBJ databases">
        <title>Phylogenomic reconstructions and comparative analyses of Kickxellomycotina fungi.</title>
        <authorList>
            <person name="Reynolds N.K."/>
            <person name="Stajich J.E."/>
            <person name="Barry K."/>
            <person name="Grigoriev I.V."/>
            <person name="Crous P."/>
            <person name="Smith M.E."/>
        </authorList>
    </citation>
    <scope>NUCLEOTIDE SEQUENCE</scope>
    <source>
        <strain evidence="2">NRRL 1565</strain>
    </source>
</reference>
<accession>A0A9W8HNV8</accession>
<organism evidence="2 3">
    <name type="scientific">Coemansia guatemalensis</name>
    <dbReference type="NCBI Taxonomy" id="2761395"/>
    <lineage>
        <taxon>Eukaryota</taxon>
        <taxon>Fungi</taxon>
        <taxon>Fungi incertae sedis</taxon>
        <taxon>Zoopagomycota</taxon>
        <taxon>Kickxellomycotina</taxon>
        <taxon>Kickxellomycetes</taxon>
        <taxon>Kickxellales</taxon>
        <taxon>Kickxellaceae</taxon>
        <taxon>Coemansia</taxon>
    </lineage>
</organism>
<protein>
    <submittedName>
        <fullName evidence="2">Uncharacterized protein</fullName>
    </submittedName>
</protein>
<feature type="non-terminal residue" evidence="2">
    <location>
        <position position="251"/>
    </location>
</feature>
<evidence type="ECO:0000256" key="1">
    <source>
        <dbReference type="SAM" id="MobiDB-lite"/>
    </source>
</evidence>
<feature type="compositionally biased region" description="Basic and acidic residues" evidence="1">
    <location>
        <begin position="183"/>
        <end position="193"/>
    </location>
</feature>
<feature type="region of interest" description="Disordered" evidence="1">
    <location>
        <begin position="118"/>
        <end position="231"/>
    </location>
</feature>
<comment type="caution">
    <text evidence="2">The sequence shown here is derived from an EMBL/GenBank/DDBJ whole genome shotgun (WGS) entry which is preliminary data.</text>
</comment>
<dbReference type="Proteomes" id="UP001140094">
    <property type="component" value="Unassembled WGS sequence"/>
</dbReference>
<feature type="compositionally biased region" description="Basic residues" evidence="1">
    <location>
        <begin position="209"/>
        <end position="222"/>
    </location>
</feature>
<dbReference type="AlphaFoldDB" id="A0A9W8HNV8"/>
<name>A0A9W8HNV8_9FUNG</name>
<dbReference type="EMBL" id="JANBUO010003335">
    <property type="protein sequence ID" value="KAJ2791352.1"/>
    <property type="molecule type" value="Genomic_DNA"/>
</dbReference>
<sequence>MASKGKGAEAPYDDDLFSDDGEEHLDIGGSSGHGDDDTAALLAAVRSATEMLAAEGLGNMVDIDSMQKQHKSMAGFQQYPQLQELYTDGIEYASDEDEYPDETQDFLGLVAESQKVLTEPDAALASTSRAAQRPSRSKRVSYAEDAVDDEMGFIPEGLMEEEDSDFTASDGMSSTDDEAQLAEIHDSIRESAGFKKKRAPKNGKGQKQASKKKSRKPGRPSGRRTVAYSPEVQHLLGEANKWYVDKELGKA</sequence>
<proteinExistence type="predicted"/>
<evidence type="ECO:0000313" key="3">
    <source>
        <dbReference type="Proteomes" id="UP001140094"/>
    </source>
</evidence>
<dbReference type="OrthoDB" id="5568134at2759"/>
<feature type="compositionally biased region" description="Acidic residues" evidence="1">
    <location>
        <begin position="11"/>
        <end position="23"/>
    </location>
</feature>
<gene>
    <name evidence="2" type="ORF">H4R20_006876</name>
</gene>
<feature type="region of interest" description="Disordered" evidence="1">
    <location>
        <begin position="1"/>
        <end position="37"/>
    </location>
</feature>
<keyword evidence="3" id="KW-1185">Reference proteome</keyword>
<evidence type="ECO:0000313" key="2">
    <source>
        <dbReference type="EMBL" id="KAJ2791352.1"/>
    </source>
</evidence>